<accession>A0A154P8V2</accession>
<sequence>MRLNRVYFFLGVYFLALSFVAAAPRPEEPAFELPVQLVGFPVIIAAVRITNFVKKLAYSLNPGTYASRAKRELPLVHDEEILDVGQVEKKMIAELGNNVCVYERICAKYATQTLRKRSRERDLDWNVVFSEYKSSPNPTKENYLLSVFLGDIVGSPRLCHQLAKRGRGCDDDATFTD</sequence>
<evidence type="ECO:0000256" key="1">
    <source>
        <dbReference type="SAM" id="SignalP"/>
    </source>
</evidence>
<proteinExistence type="predicted"/>
<gene>
    <name evidence="2" type="ORF">WN55_08420</name>
</gene>
<evidence type="ECO:0000313" key="2">
    <source>
        <dbReference type="EMBL" id="KZC07648.1"/>
    </source>
</evidence>
<feature type="signal peptide" evidence="1">
    <location>
        <begin position="1"/>
        <end position="22"/>
    </location>
</feature>
<reference evidence="2 3" key="1">
    <citation type="submission" date="2015-07" db="EMBL/GenBank/DDBJ databases">
        <title>The genome of Dufourea novaeangliae.</title>
        <authorList>
            <person name="Pan H."/>
            <person name="Kapheim K."/>
        </authorList>
    </citation>
    <scope>NUCLEOTIDE SEQUENCE [LARGE SCALE GENOMIC DNA]</scope>
    <source>
        <strain evidence="2">0120121106</strain>
        <tissue evidence="2">Whole body</tissue>
    </source>
</reference>
<organism evidence="2 3">
    <name type="scientific">Dufourea novaeangliae</name>
    <name type="common">Sweat bee</name>
    <dbReference type="NCBI Taxonomy" id="178035"/>
    <lineage>
        <taxon>Eukaryota</taxon>
        <taxon>Metazoa</taxon>
        <taxon>Ecdysozoa</taxon>
        <taxon>Arthropoda</taxon>
        <taxon>Hexapoda</taxon>
        <taxon>Insecta</taxon>
        <taxon>Pterygota</taxon>
        <taxon>Neoptera</taxon>
        <taxon>Endopterygota</taxon>
        <taxon>Hymenoptera</taxon>
        <taxon>Apocrita</taxon>
        <taxon>Aculeata</taxon>
        <taxon>Apoidea</taxon>
        <taxon>Anthophila</taxon>
        <taxon>Halictidae</taxon>
        <taxon>Rophitinae</taxon>
        <taxon>Dufourea</taxon>
    </lineage>
</organism>
<dbReference type="OMA" id="PRACILE"/>
<keyword evidence="1" id="KW-0732">Signal</keyword>
<dbReference type="AlphaFoldDB" id="A0A154P8V2"/>
<keyword evidence="3" id="KW-1185">Reference proteome</keyword>
<name>A0A154P8V2_DUFNO</name>
<dbReference type="Proteomes" id="UP000076502">
    <property type="component" value="Unassembled WGS sequence"/>
</dbReference>
<protein>
    <submittedName>
        <fullName evidence="2">Uncharacterized protein</fullName>
    </submittedName>
</protein>
<evidence type="ECO:0000313" key="3">
    <source>
        <dbReference type="Proteomes" id="UP000076502"/>
    </source>
</evidence>
<feature type="chain" id="PRO_5007599401" evidence="1">
    <location>
        <begin position="23"/>
        <end position="177"/>
    </location>
</feature>
<dbReference type="OrthoDB" id="8174264at2759"/>
<dbReference type="EMBL" id="KQ434827">
    <property type="protein sequence ID" value="KZC07648.1"/>
    <property type="molecule type" value="Genomic_DNA"/>
</dbReference>